<sequence length="565" mass="63970">MSGFHYLSPEDVGDMLDTMDPQSLYICLQVSTVFRQHALASTGFLHRQIARIPGQRILPPHAATDANALMIEFERRAAQHLLINVSCKADMNIWVTGMFDEAKTTLVRWGDYDPNNSESDGLSFNNHLVLIKVAYDSTIDIYLIHKSGDEDHDCRPRLKSTISLHSLHEQLPTCDQHGTQCEVIKVAPCQPDAICDPMVAVLYAPLCDCHDVHMKLLVIQLDPNFGPKIVESFNIERSQDDVVVAMAMLSRKEAVIVVHTVYALQRLIVYRIEEDEVTSTKRTKHERRMPIPLREPPHNHVSSISVHDRTVNLYPTTLPMPYWSITSLLPISNDDIHEEVVRRDVILPDRVHWFLHDSLGRIIHEHHQHHVTVPDVNAGTPALELMISHEQSATVSRSGAFLLKVLHLTTACRPFDKERHYRDLPHKYVAKLAGLPDLNSISHVDVGMKVAFSPKASRIAIALWRTVRIWPLDPDAFLDQGYSLSGAPGVPGDHFFFTRCGWEFYRPNRIINECVILEPVELPCSGIVFDLQFRGEDELWASTDVGPTRWNFGVDASGIYTEEAL</sequence>
<feature type="region of interest" description="Disordered" evidence="1">
    <location>
        <begin position="281"/>
        <end position="301"/>
    </location>
</feature>
<gene>
    <name evidence="2" type="ORF">K504DRAFT_452770</name>
</gene>
<reference evidence="2" key="1">
    <citation type="journal article" date="2020" name="Stud. Mycol.">
        <title>101 Dothideomycetes genomes: a test case for predicting lifestyles and emergence of pathogens.</title>
        <authorList>
            <person name="Haridas S."/>
            <person name="Albert R."/>
            <person name="Binder M."/>
            <person name="Bloem J."/>
            <person name="Labutti K."/>
            <person name="Salamov A."/>
            <person name="Andreopoulos B."/>
            <person name="Baker S."/>
            <person name="Barry K."/>
            <person name="Bills G."/>
            <person name="Bluhm B."/>
            <person name="Cannon C."/>
            <person name="Castanera R."/>
            <person name="Culley D."/>
            <person name="Daum C."/>
            <person name="Ezra D."/>
            <person name="Gonzalez J."/>
            <person name="Henrissat B."/>
            <person name="Kuo A."/>
            <person name="Liang C."/>
            <person name="Lipzen A."/>
            <person name="Lutzoni F."/>
            <person name="Magnuson J."/>
            <person name="Mondo S."/>
            <person name="Nolan M."/>
            <person name="Ohm R."/>
            <person name="Pangilinan J."/>
            <person name="Park H.-J."/>
            <person name="Ramirez L."/>
            <person name="Alfaro M."/>
            <person name="Sun H."/>
            <person name="Tritt A."/>
            <person name="Yoshinaga Y."/>
            <person name="Zwiers L.-H."/>
            <person name="Turgeon B."/>
            <person name="Goodwin S."/>
            <person name="Spatafora J."/>
            <person name="Crous P."/>
            <person name="Grigoriev I."/>
        </authorList>
    </citation>
    <scope>NUCLEOTIDE SEQUENCE</scope>
    <source>
        <strain evidence="2">CBS 279.74</strain>
    </source>
</reference>
<name>A0A6G1KI68_9PLEO</name>
<keyword evidence="3" id="KW-1185">Reference proteome</keyword>
<dbReference type="AlphaFoldDB" id="A0A6G1KI68"/>
<evidence type="ECO:0000256" key="1">
    <source>
        <dbReference type="SAM" id="MobiDB-lite"/>
    </source>
</evidence>
<dbReference type="OrthoDB" id="6058203at2759"/>
<evidence type="ECO:0000313" key="3">
    <source>
        <dbReference type="Proteomes" id="UP000799428"/>
    </source>
</evidence>
<dbReference type="EMBL" id="MU005766">
    <property type="protein sequence ID" value="KAF2712606.1"/>
    <property type="molecule type" value="Genomic_DNA"/>
</dbReference>
<proteinExistence type="predicted"/>
<protein>
    <submittedName>
        <fullName evidence="2">Uncharacterized protein</fullName>
    </submittedName>
</protein>
<organism evidence="2 3">
    <name type="scientific">Pleomassaria siparia CBS 279.74</name>
    <dbReference type="NCBI Taxonomy" id="1314801"/>
    <lineage>
        <taxon>Eukaryota</taxon>
        <taxon>Fungi</taxon>
        <taxon>Dikarya</taxon>
        <taxon>Ascomycota</taxon>
        <taxon>Pezizomycotina</taxon>
        <taxon>Dothideomycetes</taxon>
        <taxon>Pleosporomycetidae</taxon>
        <taxon>Pleosporales</taxon>
        <taxon>Pleomassariaceae</taxon>
        <taxon>Pleomassaria</taxon>
    </lineage>
</organism>
<dbReference type="Proteomes" id="UP000799428">
    <property type="component" value="Unassembled WGS sequence"/>
</dbReference>
<evidence type="ECO:0000313" key="2">
    <source>
        <dbReference type="EMBL" id="KAF2712606.1"/>
    </source>
</evidence>
<accession>A0A6G1KI68</accession>